<protein>
    <submittedName>
        <fullName evidence="1">Uncharacterized protein</fullName>
    </submittedName>
</protein>
<accession>A0ABT8LBF4</accession>
<proteinExistence type="predicted"/>
<dbReference type="RefSeq" id="WP_346759626.1">
    <property type="nucleotide sequence ID" value="NZ_JAUJEB010000004.1"/>
</dbReference>
<organism evidence="1 2">
    <name type="scientific">Agaribacillus aureus</name>
    <dbReference type="NCBI Taxonomy" id="3051825"/>
    <lineage>
        <taxon>Bacteria</taxon>
        <taxon>Pseudomonadati</taxon>
        <taxon>Bacteroidota</taxon>
        <taxon>Cytophagia</taxon>
        <taxon>Cytophagales</taxon>
        <taxon>Splendidivirgaceae</taxon>
        <taxon>Agaribacillus</taxon>
    </lineage>
</organism>
<comment type="caution">
    <text evidence="1">The sequence shown here is derived from an EMBL/GenBank/DDBJ whole genome shotgun (WGS) entry which is preliminary data.</text>
</comment>
<evidence type="ECO:0000313" key="1">
    <source>
        <dbReference type="EMBL" id="MDN5214292.1"/>
    </source>
</evidence>
<evidence type="ECO:0000313" key="2">
    <source>
        <dbReference type="Proteomes" id="UP001172083"/>
    </source>
</evidence>
<name>A0ABT8LBF4_9BACT</name>
<sequence length="335" mass="39134">MISPKIKLEIEKSPALQKVINAGEHGRDWSKFTRTFFERIARKINLEVTKKVVASPLLIKEYLLFGEDEFENILFKFKLSGMDDFIEYLRELNVQKPYLWISGKTLQSYWNNSNAKDKKLNVLLTYLNVDLSQWDSWKNFKSDDKAEQDRFGSNDRHTLQLLKKYYLGNYYRYYQKTDNSPVMVKAPFIIREDPKKVAVIETKTIGHRYINSSVVIRDGALYIDCENLDWNEKESYILNIGFETDPELIFGVSNTLDKGGKALAIRNVFVKQPLKYDYGEARALEIPFSQEFEKPCTDAMLLDFFKRSSNNLIITERFFSFKDLASLPGDQLLHS</sequence>
<keyword evidence="2" id="KW-1185">Reference proteome</keyword>
<dbReference type="Proteomes" id="UP001172083">
    <property type="component" value="Unassembled WGS sequence"/>
</dbReference>
<reference evidence="1" key="1">
    <citation type="submission" date="2023-06" db="EMBL/GenBank/DDBJ databases">
        <title>Genomic of Agaribacillus aureum.</title>
        <authorList>
            <person name="Wang G."/>
        </authorList>
    </citation>
    <scope>NUCLEOTIDE SEQUENCE</scope>
    <source>
        <strain evidence="1">BMA12</strain>
    </source>
</reference>
<gene>
    <name evidence="1" type="ORF">QQ020_19595</name>
</gene>
<dbReference type="EMBL" id="JAUJEB010000004">
    <property type="protein sequence ID" value="MDN5214292.1"/>
    <property type="molecule type" value="Genomic_DNA"/>
</dbReference>